<evidence type="ECO:0000256" key="2">
    <source>
        <dbReference type="ARBA" id="ARBA00023015"/>
    </source>
</evidence>
<gene>
    <name evidence="6" type="ORF">HNR02_000520</name>
</gene>
<dbReference type="GO" id="GO:0003677">
    <property type="term" value="F:DNA binding"/>
    <property type="evidence" value="ECO:0007669"/>
    <property type="project" value="UniProtKB-KW"/>
</dbReference>
<dbReference type="SMART" id="SM00345">
    <property type="entry name" value="HTH_GNTR"/>
    <property type="match status" value="1"/>
</dbReference>
<dbReference type="SUPFAM" id="SSF46785">
    <property type="entry name" value="Winged helix' DNA-binding domain"/>
    <property type="match status" value="1"/>
</dbReference>
<dbReference type="InterPro" id="IPR015424">
    <property type="entry name" value="PyrdxlP-dep_Trfase"/>
</dbReference>
<evidence type="ECO:0000256" key="4">
    <source>
        <dbReference type="ARBA" id="ARBA00023163"/>
    </source>
</evidence>
<dbReference type="InterPro" id="IPR036390">
    <property type="entry name" value="WH_DNA-bd_sf"/>
</dbReference>
<dbReference type="GO" id="GO:0003700">
    <property type="term" value="F:DNA-binding transcription factor activity"/>
    <property type="evidence" value="ECO:0007669"/>
    <property type="project" value="InterPro"/>
</dbReference>
<dbReference type="Gene3D" id="1.10.10.10">
    <property type="entry name" value="Winged helix-like DNA-binding domain superfamily/Winged helix DNA-binding domain"/>
    <property type="match status" value="1"/>
</dbReference>
<comment type="caution">
    <text evidence="6">The sequence shown here is derived from an EMBL/GenBank/DDBJ whole genome shotgun (WGS) entry which is preliminary data.</text>
</comment>
<evidence type="ECO:0000259" key="5">
    <source>
        <dbReference type="PROSITE" id="PS50949"/>
    </source>
</evidence>
<evidence type="ECO:0000313" key="6">
    <source>
        <dbReference type="EMBL" id="NYI87197.1"/>
    </source>
</evidence>
<dbReference type="PANTHER" id="PTHR46577">
    <property type="entry name" value="HTH-TYPE TRANSCRIPTIONAL REGULATORY PROTEIN GABR"/>
    <property type="match status" value="1"/>
</dbReference>
<evidence type="ECO:0000256" key="3">
    <source>
        <dbReference type="ARBA" id="ARBA00023125"/>
    </source>
</evidence>
<dbReference type="InterPro" id="IPR036388">
    <property type="entry name" value="WH-like_DNA-bd_sf"/>
</dbReference>
<dbReference type="InterPro" id="IPR051446">
    <property type="entry name" value="HTH_trans_reg/aminotransferase"/>
</dbReference>
<dbReference type="Proteomes" id="UP000549616">
    <property type="component" value="Unassembled WGS sequence"/>
</dbReference>
<organism evidence="6 7">
    <name type="scientific">Amycolatopsis endophytica</name>
    <dbReference type="NCBI Taxonomy" id="860233"/>
    <lineage>
        <taxon>Bacteria</taxon>
        <taxon>Bacillati</taxon>
        <taxon>Actinomycetota</taxon>
        <taxon>Actinomycetes</taxon>
        <taxon>Pseudonocardiales</taxon>
        <taxon>Pseudonocardiaceae</taxon>
        <taxon>Amycolatopsis</taxon>
    </lineage>
</organism>
<name>A0A853AX26_9PSEU</name>
<dbReference type="EMBL" id="JACCFK010000001">
    <property type="protein sequence ID" value="NYI87197.1"/>
    <property type="molecule type" value="Genomic_DNA"/>
</dbReference>
<dbReference type="PRINTS" id="PR00035">
    <property type="entry name" value="HTHGNTR"/>
</dbReference>
<dbReference type="PROSITE" id="PS50949">
    <property type="entry name" value="HTH_GNTR"/>
    <property type="match status" value="1"/>
</dbReference>
<sequence>MRDAIADGRLPVGSRLPATRTLGAELGVSRGMVTEAYQRLVEDGHVAGRGRAGTVVVAVPVAASPSPPRAPEDVGFEPHPDVFDRLRAAPARIDLTPGVPDLAAFPRAVWLRAERAVLNNLSAPDFGYGDPRGAPSFRLAVAN</sequence>
<proteinExistence type="predicted"/>
<keyword evidence="3 6" id="KW-0238">DNA-binding</keyword>
<feature type="domain" description="HTH gntR-type" evidence="5">
    <location>
        <begin position="1"/>
        <end position="59"/>
    </location>
</feature>
<dbReference type="CDD" id="cd07377">
    <property type="entry name" value="WHTH_GntR"/>
    <property type="match status" value="1"/>
</dbReference>
<dbReference type="Pfam" id="PF00392">
    <property type="entry name" value="GntR"/>
    <property type="match status" value="1"/>
</dbReference>
<evidence type="ECO:0000313" key="7">
    <source>
        <dbReference type="Proteomes" id="UP000549616"/>
    </source>
</evidence>
<keyword evidence="1" id="KW-0663">Pyridoxal phosphate</keyword>
<dbReference type="InterPro" id="IPR000524">
    <property type="entry name" value="Tscrpt_reg_HTH_GntR"/>
</dbReference>
<reference evidence="6 7" key="1">
    <citation type="submission" date="2020-07" db="EMBL/GenBank/DDBJ databases">
        <title>Sequencing the genomes of 1000 actinobacteria strains.</title>
        <authorList>
            <person name="Klenk H.-P."/>
        </authorList>
    </citation>
    <scope>NUCLEOTIDE SEQUENCE [LARGE SCALE GENOMIC DNA]</scope>
    <source>
        <strain evidence="6 7">DSM 104006</strain>
    </source>
</reference>
<keyword evidence="4" id="KW-0804">Transcription</keyword>
<keyword evidence="7" id="KW-1185">Reference proteome</keyword>
<dbReference type="AlphaFoldDB" id="A0A853AX26"/>
<dbReference type="SUPFAM" id="SSF53383">
    <property type="entry name" value="PLP-dependent transferases"/>
    <property type="match status" value="1"/>
</dbReference>
<protein>
    <submittedName>
        <fullName evidence="6">DNA-binding transcriptional MocR family regulator</fullName>
    </submittedName>
</protein>
<accession>A0A853AX26</accession>
<keyword evidence="2" id="KW-0805">Transcription regulation</keyword>
<dbReference type="PANTHER" id="PTHR46577:SF1">
    <property type="entry name" value="HTH-TYPE TRANSCRIPTIONAL REGULATORY PROTEIN GABR"/>
    <property type="match status" value="1"/>
</dbReference>
<evidence type="ECO:0000256" key="1">
    <source>
        <dbReference type="ARBA" id="ARBA00022898"/>
    </source>
</evidence>